<dbReference type="Pfam" id="PF24645">
    <property type="entry name" value="DUF7639"/>
    <property type="match status" value="1"/>
</dbReference>
<evidence type="ECO:0000313" key="3">
    <source>
        <dbReference type="EMBL" id="NQE34687.1"/>
    </source>
</evidence>
<dbReference type="InterPro" id="IPR056056">
    <property type="entry name" value="DUF7639"/>
</dbReference>
<accession>A0ABX2CWA2</accession>
<sequence>MLKIYRNGANGEIIRGQGLSAFIHNWNYYETIIGVFEDGTIDCWGLVNFEEFKTKVAEGWVVTEVPKGARISCHHLYYGNSTLEFYKEIDEFVKEVEDTINLLQGKQTVAETCVEAFARFLTLPTKKNKSRLRAAYNAIPKHLRIYVLGDMDCKDSAIRMCIENTEISQEILESFKRDYEGILEQLN</sequence>
<dbReference type="RefSeq" id="WP_172187438.1">
    <property type="nucleotide sequence ID" value="NZ_CAWPPK010000249.1"/>
</dbReference>
<comment type="caution">
    <text evidence="3">The sequence shown here is derived from an EMBL/GenBank/DDBJ whole genome shotgun (WGS) entry which is preliminary data.</text>
</comment>
<protein>
    <submittedName>
        <fullName evidence="3">Uncharacterized protein</fullName>
    </submittedName>
</protein>
<evidence type="ECO:0000313" key="4">
    <source>
        <dbReference type="Proteomes" id="UP000702425"/>
    </source>
</evidence>
<evidence type="ECO:0000259" key="1">
    <source>
        <dbReference type="Pfam" id="PF24644"/>
    </source>
</evidence>
<dbReference type="Proteomes" id="UP000702425">
    <property type="component" value="Unassembled WGS sequence"/>
</dbReference>
<feature type="domain" description="DUF7638" evidence="1">
    <location>
        <begin position="5"/>
        <end position="106"/>
    </location>
</feature>
<dbReference type="InterPro" id="IPR056055">
    <property type="entry name" value="DUF7638"/>
</dbReference>
<keyword evidence="4" id="KW-1185">Reference proteome</keyword>
<feature type="domain" description="DUF7639" evidence="2">
    <location>
        <begin position="109"/>
        <end position="164"/>
    </location>
</feature>
<organism evidence="3 4">
    <name type="scientific">Microcoleus asticus IPMA8</name>
    <dbReference type="NCBI Taxonomy" id="2563858"/>
    <lineage>
        <taxon>Bacteria</taxon>
        <taxon>Bacillati</taxon>
        <taxon>Cyanobacteriota</taxon>
        <taxon>Cyanophyceae</taxon>
        <taxon>Oscillatoriophycideae</taxon>
        <taxon>Oscillatoriales</taxon>
        <taxon>Microcoleaceae</taxon>
        <taxon>Microcoleus</taxon>
        <taxon>Microcoleus asticus</taxon>
    </lineage>
</organism>
<proteinExistence type="predicted"/>
<dbReference type="Pfam" id="PF24644">
    <property type="entry name" value="DUF7638"/>
    <property type="match status" value="1"/>
</dbReference>
<name>A0ABX2CWA2_9CYAN</name>
<evidence type="ECO:0000259" key="2">
    <source>
        <dbReference type="Pfam" id="PF24645"/>
    </source>
</evidence>
<reference evidence="3 4" key="1">
    <citation type="journal article" date="2020" name="Sci. Rep.">
        <title>A novel cyanobacterial geosmin producer, revising GeoA distribution and dispersion patterns in Bacteria.</title>
        <authorList>
            <person name="Churro C."/>
            <person name="Semedo-Aguiar A.P."/>
            <person name="Silva A.D."/>
            <person name="Pereira-Leal J.B."/>
            <person name="Leite R.B."/>
        </authorList>
    </citation>
    <scope>NUCLEOTIDE SEQUENCE [LARGE SCALE GENOMIC DNA]</scope>
    <source>
        <strain evidence="3 4">IPMA8</strain>
    </source>
</reference>
<gene>
    <name evidence="3" type="ORF">E5S67_02415</name>
</gene>
<dbReference type="EMBL" id="SRRZ01000037">
    <property type="protein sequence ID" value="NQE34687.1"/>
    <property type="molecule type" value="Genomic_DNA"/>
</dbReference>